<evidence type="ECO:0000256" key="1">
    <source>
        <dbReference type="SAM" id="Phobius"/>
    </source>
</evidence>
<protein>
    <submittedName>
        <fullName evidence="2">Uncharacterized protein</fullName>
    </submittedName>
</protein>
<reference evidence="2" key="1">
    <citation type="journal article" date="2014" name="Int. J. Syst. Evol. Microbiol.">
        <title>Complete genome sequence of Corynebacterium casei LMG S-19264T (=DSM 44701T), isolated from a smear-ripened cheese.</title>
        <authorList>
            <consortium name="US DOE Joint Genome Institute (JGI-PGF)"/>
            <person name="Walter F."/>
            <person name="Albersmeier A."/>
            <person name="Kalinowski J."/>
            <person name="Ruckert C."/>
        </authorList>
    </citation>
    <scope>NUCLEOTIDE SEQUENCE</scope>
    <source>
        <strain evidence="2">CGMCC 1.15762</strain>
    </source>
</reference>
<dbReference type="Proteomes" id="UP000617145">
    <property type="component" value="Unassembled WGS sequence"/>
</dbReference>
<organism evidence="2 3">
    <name type="scientific">Salipiger pallidus</name>
    <dbReference type="NCBI Taxonomy" id="1775170"/>
    <lineage>
        <taxon>Bacteria</taxon>
        <taxon>Pseudomonadati</taxon>
        <taxon>Pseudomonadota</taxon>
        <taxon>Alphaproteobacteria</taxon>
        <taxon>Rhodobacterales</taxon>
        <taxon>Roseobacteraceae</taxon>
        <taxon>Salipiger</taxon>
    </lineage>
</organism>
<name>A0A8J3EHK5_9RHOB</name>
<comment type="caution">
    <text evidence="2">The sequence shown here is derived from an EMBL/GenBank/DDBJ whole genome shotgun (WGS) entry which is preliminary data.</text>
</comment>
<evidence type="ECO:0000313" key="3">
    <source>
        <dbReference type="Proteomes" id="UP000617145"/>
    </source>
</evidence>
<keyword evidence="1" id="KW-1133">Transmembrane helix</keyword>
<keyword evidence="3" id="KW-1185">Reference proteome</keyword>
<evidence type="ECO:0000313" key="2">
    <source>
        <dbReference type="EMBL" id="GGG81057.1"/>
    </source>
</evidence>
<proteinExistence type="predicted"/>
<keyword evidence="1" id="KW-0812">Transmembrane</keyword>
<reference evidence="2" key="2">
    <citation type="submission" date="2020-09" db="EMBL/GenBank/DDBJ databases">
        <authorList>
            <person name="Sun Q."/>
            <person name="Zhou Y."/>
        </authorList>
    </citation>
    <scope>NUCLEOTIDE SEQUENCE</scope>
    <source>
        <strain evidence="2">CGMCC 1.15762</strain>
    </source>
</reference>
<dbReference type="AlphaFoldDB" id="A0A8J3EHK5"/>
<dbReference type="EMBL" id="BMJV01000007">
    <property type="protein sequence ID" value="GGG81057.1"/>
    <property type="molecule type" value="Genomic_DNA"/>
</dbReference>
<gene>
    <name evidence="2" type="ORF">GCM10011415_33190</name>
</gene>
<sequence>MKRAGRVLAARGVVRIMCSPLGVATVLAAMAHYSIDSSKLRERGGHIQAVIARVCVMSLRFGRVAASQRAPGAGILVLRDGEI</sequence>
<keyword evidence="1" id="KW-0472">Membrane</keyword>
<accession>A0A8J3EHK5</accession>
<feature type="transmembrane region" description="Helical" evidence="1">
    <location>
        <begin position="12"/>
        <end position="33"/>
    </location>
</feature>